<organism evidence="1 2">
    <name type="scientific">Camellia lanceoleosa</name>
    <dbReference type="NCBI Taxonomy" id="1840588"/>
    <lineage>
        <taxon>Eukaryota</taxon>
        <taxon>Viridiplantae</taxon>
        <taxon>Streptophyta</taxon>
        <taxon>Embryophyta</taxon>
        <taxon>Tracheophyta</taxon>
        <taxon>Spermatophyta</taxon>
        <taxon>Magnoliopsida</taxon>
        <taxon>eudicotyledons</taxon>
        <taxon>Gunneridae</taxon>
        <taxon>Pentapetalae</taxon>
        <taxon>asterids</taxon>
        <taxon>Ericales</taxon>
        <taxon>Theaceae</taxon>
        <taxon>Camellia</taxon>
    </lineage>
</organism>
<accession>A0ACC0I5B8</accession>
<protein>
    <submittedName>
        <fullName evidence="1">Uncharacterized protein</fullName>
    </submittedName>
</protein>
<dbReference type="Proteomes" id="UP001060215">
    <property type="component" value="Chromosome 2"/>
</dbReference>
<evidence type="ECO:0000313" key="2">
    <source>
        <dbReference type="Proteomes" id="UP001060215"/>
    </source>
</evidence>
<dbReference type="EMBL" id="CM045759">
    <property type="protein sequence ID" value="KAI8019131.1"/>
    <property type="molecule type" value="Genomic_DNA"/>
</dbReference>
<evidence type="ECO:0000313" key="1">
    <source>
        <dbReference type="EMBL" id="KAI8019131.1"/>
    </source>
</evidence>
<comment type="caution">
    <text evidence="1">The sequence shown here is derived from an EMBL/GenBank/DDBJ whole genome shotgun (WGS) entry which is preliminary data.</text>
</comment>
<keyword evidence="2" id="KW-1185">Reference proteome</keyword>
<name>A0ACC0I5B8_9ERIC</name>
<reference evidence="1 2" key="1">
    <citation type="journal article" date="2022" name="Plant J.">
        <title>Chromosome-level genome of Camellia lanceoleosa provides a valuable resource for understanding genome evolution and self-incompatibility.</title>
        <authorList>
            <person name="Gong W."/>
            <person name="Xiao S."/>
            <person name="Wang L."/>
            <person name="Liao Z."/>
            <person name="Chang Y."/>
            <person name="Mo W."/>
            <person name="Hu G."/>
            <person name="Li W."/>
            <person name="Zhao G."/>
            <person name="Zhu H."/>
            <person name="Hu X."/>
            <person name="Ji K."/>
            <person name="Xiang X."/>
            <person name="Song Q."/>
            <person name="Yuan D."/>
            <person name="Jin S."/>
            <person name="Zhang L."/>
        </authorList>
    </citation>
    <scope>NUCLEOTIDE SEQUENCE [LARGE SCALE GENOMIC DNA]</scope>
    <source>
        <strain evidence="1">SQ_2022a</strain>
    </source>
</reference>
<proteinExistence type="predicted"/>
<sequence length="1174" mass="127713">MKSRSHRLPISDSPDDWVDGSWTVDCVCGVNFDDGEEMVNHGECGVWVHTRCSRFVKSEKSFACDKCKSKNTRNDSEETEVAQLLVELPTKTLRMDNPYPLNGPPRRPFRLWTDIPIEERVHVQGIPGGEPALFGGLSTIFTPELWKCTGHVPKKFNFQYTEFPCWDEKLEASKIEEEVENPVDKGAGVLFLLSKENAVDTHGPSLTGMKREVDTGGGDRLAPSKDVKKLEGENIDVRHAEDGVKKDKALLRPFVIHSGKHKKENSGASKDLSGKKKVKVVDKEGDAKKRAPQVSKTASTPLSSDAKQLEFYEDRGSKSVKTDTHYINNVDLKDTLPKDILSGSCPVVEHNVDKPKDNLASSEHPSVALVSDVSRHNISVGARLMEEKAGHQVSASSESSKTENGMAPLFEYNDLGSVPIKEEEVAVGHDDANDSGGGSFVNAGMGLQKLEPLVEHISTAVVEVKDDQSCQDPIGDMRQSSLEPGAKVNTEAHFDHLQEAFNVESSTLSDVKLEDLKPLVQHPGASADHLSANVEINDTAVTSLQSSDLKVQDVDSSVAAVRNCQTDTAGQLSCDPCQPKQQLEELEGSVAVGKSSSELEHDSRASEEPSKLSSAFVSPPAPLSQRKMAASVGKSSTSSTIVISKPPVSDNRKPTNAQNHNHVTKRGIPDCSIGTKSGSTDVVRGEDRHEVPRKILKERSKPSVSSVLKASHSSRISHASDSKKTVSDSKDRVLYSSFKTSSAQNIGHTSGSGDPASSLQTQSASHVQNKISASGLQQRSEKVTQSNTQPSTKVNHTVQMQPPASSNSPATLSDEELALLLHQELNSSPRVPRVPRMRHTGSLPQLASPTATSMLIKRTSSSGGRDQSLVARRKSKDIAKDGSRSSREIDDEAKMDRLPPSPDQRRHDSTCPADVFTKKESDIGSGKGLHAVKKSAPGSTATLSSGPSSSTEANEQNLSSMRNSPQNASEDDTGTIGGPTHRTLPGLIAEIMSKGKRMTYEELCNAVLPHWPNLRKHNGERYAYSSHSQAVLDCLRNRYEWAQLVDRGPKTNASKKRRKLDAEAPSFESEDNVYGKDTTSKEVDSKSFESHREEFPKGKRKARKRRRLALQGRGIKDVRRRRKANLLSDDDDDVSFSTSSEESMFSDEEEIQGGGACPVASEASTSSAEMTTMS</sequence>
<gene>
    <name evidence="1" type="ORF">LOK49_LG04G02949</name>
</gene>